<dbReference type="SMART" id="SM00210">
    <property type="entry name" value="TSPN"/>
    <property type="match status" value="1"/>
</dbReference>
<dbReference type="KEGG" id="pmrn:116948578"/>
<dbReference type="PROSITE" id="PS50912">
    <property type="entry name" value="EAR"/>
    <property type="match status" value="6"/>
</dbReference>
<dbReference type="SUPFAM" id="SSF49899">
    <property type="entry name" value="Concanavalin A-like lectins/glucanases"/>
    <property type="match status" value="1"/>
</dbReference>
<evidence type="ECO:0000256" key="3">
    <source>
        <dbReference type="ARBA" id="ARBA00022737"/>
    </source>
</evidence>
<dbReference type="InterPro" id="IPR048287">
    <property type="entry name" value="TSPN-like_N"/>
</dbReference>
<proteinExistence type="predicted"/>
<dbReference type="InterPro" id="IPR005492">
    <property type="entry name" value="EPTP"/>
</dbReference>
<evidence type="ECO:0000313" key="8">
    <source>
        <dbReference type="RefSeq" id="XP_032821266.1"/>
    </source>
</evidence>
<dbReference type="Pfam" id="PF03736">
    <property type="entry name" value="EPTP"/>
    <property type="match status" value="5"/>
</dbReference>
<dbReference type="InterPro" id="IPR013320">
    <property type="entry name" value="ConA-like_dom_sf"/>
</dbReference>
<evidence type="ECO:0000256" key="5">
    <source>
        <dbReference type="SAM" id="SignalP"/>
    </source>
</evidence>
<keyword evidence="2 5" id="KW-0732">Signal</keyword>
<comment type="subcellular location">
    <subcellularLocation>
        <location evidence="1">Cell projection</location>
        <location evidence="1">Stereocilium</location>
    </subcellularLocation>
</comment>
<feature type="region of interest" description="Disordered" evidence="4">
    <location>
        <begin position="71"/>
        <end position="91"/>
    </location>
</feature>
<accession>A0AAJ7TQS1</accession>
<keyword evidence="7" id="KW-1185">Reference proteome</keyword>
<evidence type="ECO:0000256" key="2">
    <source>
        <dbReference type="ARBA" id="ARBA00022729"/>
    </source>
</evidence>
<feature type="domain" description="Thrombospondin-like N-terminal" evidence="6">
    <location>
        <begin position="53"/>
        <end position="251"/>
    </location>
</feature>
<dbReference type="AlphaFoldDB" id="A0AAJ7TQS1"/>
<sequence>MVMRPAPRPPLLLLVLVLAAPNRATGSSEANGHLCTELEPLDLLAESLATPVAGDLPRGVTVVQEGGVRGARLSPRRAPHVAWPGAPRQPRGGRHLSFPAARLFTHCHRFPEEFSVVVTLAADTRKTSQAQQTLLAVMHEGTGAVRLALHVSPAKLLFEFSPGGAGSTGRHLVSFGGVRVLDAAWHTLVMSVAGNGATLAVDCGVPVLAEMETTFPSQMSVHRATFYVGNRRRSKGTFTGLLRQLVLLPGADATHMLCPSPDPQTAALRIPPALALIPPGPPRSRTPFETDLRITLGGTPRCDGGFAGRVWFDARKKSLHLCNGTHWASLFRAGERLNYIDDHQNLVANSGTRDIEVFEIKHVGMFAAVASDDANAGSIIFKWSNGTFQSYQVIQTNKAEKWEFFTIAKDSYLVVANLGSDASGQEFSVVYKWNRRQRLFVPYQRIVTHSARDWESFRIGGETYLAVANHAKDQNLLTDSVIYKWNCHERRFDEFQRVPTAGAYDWEFFRVGAFSFLAVANTYDGASTRVESRVYVLQTGSFVFFQAIETYGATDWEAFMIEGRTFLAVANGVDFGPHIMNTSEYAINSTIYELNVAELMFVKFQDILTYSATDWEFFTVGDEKYLIVANSFDGSSYSLNSVIYRWQGYERFVPVHRLPTVACADWEKADIGDQRYLLYSNAHEKVSKVLRLNVS</sequence>
<dbReference type="GO" id="GO:0007165">
    <property type="term" value="P:signal transduction"/>
    <property type="evidence" value="ECO:0007669"/>
    <property type="project" value="TreeGrafter"/>
</dbReference>
<evidence type="ECO:0000256" key="4">
    <source>
        <dbReference type="SAM" id="MobiDB-lite"/>
    </source>
</evidence>
<reference evidence="8" key="1">
    <citation type="submission" date="2025-08" db="UniProtKB">
        <authorList>
            <consortium name="RefSeq"/>
        </authorList>
    </citation>
    <scope>IDENTIFICATION</scope>
    <source>
        <tissue evidence="8">Sperm</tissue>
    </source>
</reference>
<name>A0AAJ7TQS1_PETMA</name>
<organism evidence="7 8">
    <name type="scientific">Petromyzon marinus</name>
    <name type="common">Sea lamprey</name>
    <dbReference type="NCBI Taxonomy" id="7757"/>
    <lineage>
        <taxon>Eukaryota</taxon>
        <taxon>Metazoa</taxon>
        <taxon>Chordata</taxon>
        <taxon>Craniata</taxon>
        <taxon>Vertebrata</taxon>
        <taxon>Cyclostomata</taxon>
        <taxon>Hyperoartia</taxon>
        <taxon>Petromyzontiformes</taxon>
        <taxon>Petromyzontidae</taxon>
        <taxon>Petromyzon</taxon>
    </lineage>
</organism>
<evidence type="ECO:0000259" key="6">
    <source>
        <dbReference type="SMART" id="SM00210"/>
    </source>
</evidence>
<feature type="signal peptide" evidence="5">
    <location>
        <begin position="1"/>
        <end position="26"/>
    </location>
</feature>
<dbReference type="Gene3D" id="2.60.120.200">
    <property type="match status" value="1"/>
</dbReference>
<dbReference type="CTD" id="54084"/>
<dbReference type="PANTHER" id="PTHR15261">
    <property type="entry name" value="THROMBOSPONDIN-TYPE LAMININ G DOMAIN AND EAR REPEAT-CONTAINING"/>
    <property type="match status" value="1"/>
</dbReference>
<evidence type="ECO:0000256" key="1">
    <source>
        <dbReference type="ARBA" id="ARBA00004645"/>
    </source>
</evidence>
<dbReference type="RefSeq" id="XP_032821266.1">
    <property type="nucleotide sequence ID" value="XM_032965375.1"/>
</dbReference>
<evidence type="ECO:0000313" key="7">
    <source>
        <dbReference type="Proteomes" id="UP001318040"/>
    </source>
</evidence>
<dbReference type="InterPro" id="IPR009039">
    <property type="entry name" value="EAR"/>
</dbReference>
<dbReference type="PANTHER" id="PTHR15261:SF4">
    <property type="entry name" value="THROMBOSPONDIN-TYPE LAMININ G DOMAIN AND EAR REPEAT-CONTAINING PROTEIN"/>
    <property type="match status" value="1"/>
</dbReference>
<protein>
    <submittedName>
        <fullName evidence="8">Thrombospondin-type laminin G domain and EAR repeat-containing protein</fullName>
    </submittedName>
</protein>
<dbReference type="GO" id="GO:0032420">
    <property type="term" value="C:stereocilium"/>
    <property type="evidence" value="ECO:0007669"/>
    <property type="project" value="UniProtKB-SubCell"/>
</dbReference>
<keyword evidence="3" id="KW-0677">Repeat</keyword>
<gene>
    <name evidence="8" type="primary">TSPEAR</name>
</gene>
<dbReference type="Proteomes" id="UP001318040">
    <property type="component" value="Chromosome 34"/>
</dbReference>
<feature type="chain" id="PRO_5042464435" evidence="5">
    <location>
        <begin position="27"/>
        <end position="695"/>
    </location>
</feature>